<sequence length="44" mass="5171">MKQGHYCSNWAANIALLFLLRQVSLIHPENKTKDARKERLTYVL</sequence>
<dbReference type="KEGG" id="lfa:LFA_3609"/>
<organism evidence="1 2">
    <name type="scientific">Legionella fallonii LLAP-10</name>
    <dbReference type="NCBI Taxonomy" id="1212491"/>
    <lineage>
        <taxon>Bacteria</taxon>
        <taxon>Pseudomonadati</taxon>
        <taxon>Pseudomonadota</taxon>
        <taxon>Gammaproteobacteria</taxon>
        <taxon>Legionellales</taxon>
        <taxon>Legionellaceae</taxon>
        <taxon>Legionella</taxon>
    </lineage>
</organism>
<gene>
    <name evidence="1" type="ORF">LFA_3609</name>
</gene>
<dbReference type="AlphaFoldDB" id="A0A098G8Y7"/>
<keyword evidence="2" id="KW-1185">Reference proteome</keyword>
<protein>
    <submittedName>
        <fullName evidence="1">Uncharacterized protein</fullName>
    </submittedName>
</protein>
<evidence type="ECO:0000313" key="2">
    <source>
        <dbReference type="Proteomes" id="UP000032430"/>
    </source>
</evidence>
<accession>A0A098G8Y7</accession>
<reference evidence="2" key="1">
    <citation type="submission" date="2014-09" db="EMBL/GenBank/DDBJ databases">
        <authorList>
            <person name="Gomez-Valero L."/>
        </authorList>
    </citation>
    <scope>NUCLEOTIDE SEQUENCE [LARGE SCALE GENOMIC DNA]</scope>
    <source>
        <strain evidence="2">ATCC700992</strain>
    </source>
</reference>
<dbReference type="HOGENOM" id="CLU_3218063_0_0_6"/>
<dbReference type="Proteomes" id="UP000032430">
    <property type="component" value="Chromosome I"/>
</dbReference>
<evidence type="ECO:0000313" key="1">
    <source>
        <dbReference type="EMBL" id="CEG58938.1"/>
    </source>
</evidence>
<dbReference type="EMBL" id="LN614827">
    <property type="protein sequence ID" value="CEG58938.1"/>
    <property type="molecule type" value="Genomic_DNA"/>
</dbReference>
<proteinExistence type="predicted"/>
<name>A0A098G8Y7_9GAMM</name>